<dbReference type="EMBL" id="CZAI01000011">
    <property type="protein sequence ID" value="CUQ08515.1"/>
    <property type="molecule type" value="Genomic_DNA"/>
</dbReference>
<evidence type="ECO:0000313" key="2">
    <source>
        <dbReference type="EMBL" id="CUQ08515.1"/>
    </source>
</evidence>
<protein>
    <submittedName>
        <fullName evidence="1">Uncharacterized protein</fullName>
    </submittedName>
</protein>
<name>A0A174TN52_9BACE</name>
<evidence type="ECO:0000313" key="4">
    <source>
        <dbReference type="Proteomes" id="UP000095725"/>
    </source>
</evidence>
<evidence type="ECO:0000313" key="3">
    <source>
        <dbReference type="Proteomes" id="UP000095657"/>
    </source>
</evidence>
<dbReference type="Proteomes" id="UP000095725">
    <property type="component" value="Unassembled WGS sequence"/>
</dbReference>
<organism evidence="1 4">
    <name type="scientific">Bacteroides caccae</name>
    <dbReference type="NCBI Taxonomy" id="47678"/>
    <lineage>
        <taxon>Bacteria</taxon>
        <taxon>Pseudomonadati</taxon>
        <taxon>Bacteroidota</taxon>
        <taxon>Bacteroidia</taxon>
        <taxon>Bacteroidales</taxon>
        <taxon>Bacteroidaceae</taxon>
        <taxon>Bacteroides</taxon>
    </lineage>
</organism>
<dbReference type="Proteomes" id="UP000095657">
    <property type="component" value="Unassembled WGS sequence"/>
</dbReference>
<gene>
    <name evidence="2" type="ORF">ERS852494_03917</name>
    <name evidence="1" type="ORF">ERS852558_01772</name>
</gene>
<proteinExistence type="predicted"/>
<reference evidence="3 4" key="1">
    <citation type="submission" date="2015-09" db="EMBL/GenBank/DDBJ databases">
        <authorList>
            <consortium name="Pathogen Informatics"/>
        </authorList>
    </citation>
    <scope>NUCLEOTIDE SEQUENCE [LARGE SCALE GENOMIC DNA]</scope>
    <source>
        <strain evidence="2 3">2789STDY5834880</strain>
        <strain evidence="1 4">2789STDY5834946</strain>
    </source>
</reference>
<evidence type="ECO:0000313" key="1">
    <source>
        <dbReference type="EMBL" id="CUQ08279.1"/>
    </source>
</evidence>
<dbReference type="EMBL" id="CZBL01000006">
    <property type="protein sequence ID" value="CUQ08279.1"/>
    <property type="molecule type" value="Genomic_DNA"/>
</dbReference>
<dbReference type="STRING" id="47678.ERS852494_03917"/>
<dbReference type="AlphaFoldDB" id="A0A174TN52"/>
<sequence>MKIRSLGNTSFDLIFETFNKAFAAYDTRDQEQCENI</sequence>
<accession>A0A174TN52</accession>